<dbReference type="GO" id="GO:0016787">
    <property type="term" value="F:hydrolase activity"/>
    <property type="evidence" value="ECO:0007669"/>
    <property type="project" value="UniProtKB-KW"/>
</dbReference>
<feature type="non-terminal residue" evidence="3">
    <location>
        <position position="172"/>
    </location>
</feature>
<dbReference type="Pfam" id="PF00857">
    <property type="entry name" value="Isochorismatase"/>
    <property type="match status" value="1"/>
</dbReference>
<protein>
    <recommendedName>
        <fullName evidence="2">Isochorismatase-like domain-containing protein</fullName>
    </recommendedName>
</protein>
<keyword evidence="1" id="KW-0378">Hydrolase</keyword>
<dbReference type="InterPro" id="IPR036380">
    <property type="entry name" value="Isochorismatase-like_sf"/>
</dbReference>
<evidence type="ECO:0000256" key="1">
    <source>
        <dbReference type="ARBA" id="ARBA00022801"/>
    </source>
</evidence>
<dbReference type="PANTHER" id="PTHR43540:SF6">
    <property type="entry name" value="ISOCHORISMATASE-LIKE DOMAIN-CONTAINING PROTEIN"/>
    <property type="match status" value="1"/>
</dbReference>
<organism evidence="3">
    <name type="scientific">marine sediment metagenome</name>
    <dbReference type="NCBI Taxonomy" id="412755"/>
    <lineage>
        <taxon>unclassified sequences</taxon>
        <taxon>metagenomes</taxon>
        <taxon>ecological metagenomes</taxon>
    </lineage>
</organism>
<feature type="domain" description="Isochorismatase-like" evidence="2">
    <location>
        <begin position="14"/>
        <end position="170"/>
    </location>
</feature>
<accession>X1EDI2</accession>
<reference evidence="3" key="1">
    <citation type="journal article" date="2014" name="Front. Microbiol.">
        <title>High frequency of phylogenetically diverse reductive dehalogenase-homologous genes in deep subseafloor sedimentary metagenomes.</title>
        <authorList>
            <person name="Kawai M."/>
            <person name="Futagami T."/>
            <person name="Toyoda A."/>
            <person name="Takaki Y."/>
            <person name="Nishi S."/>
            <person name="Hori S."/>
            <person name="Arai W."/>
            <person name="Tsubouchi T."/>
            <person name="Morono Y."/>
            <person name="Uchiyama I."/>
            <person name="Ito T."/>
            <person name="Fujiyama A."/>
            <person name="Inagaki F."/>
            <person name="Takami H."/>
        </authorList>
    </citation>
    <scope>NUCLEOTIDE SEQUENCE</scope>
    <source>
        <strain evidence="3">Expedition CK06-06</strain>
    </source>
</reference>
<dbReference type="SUPFAM" id="SSF52499">
    <property type="entry name" value="Isochorismatase-like hydrolases"/>
    <property type="match status" value="1"/>
</dbReference>
<dbReference type="PANTHER" id="PTHR43540">
    <property type="entry name" value="PEROXYUREIDOACRYLATE/UREIDOACRYLATE AMIDOHYDROLASE-RELATED"/>
    <property type="match status" value="1"/>
</dbReference>
<dbReference type="EMBL" id="BARU01014078">
    <property type="protein sequence ID" value="GAH31356.1"/>
    <property type="molecule type" value="Genomic_DNA"/>
</dbReference>
<evidence type="ECO:0000313" key="3">
    <source>
        <dbReference type="EMBL" id="GAH31356.1"/>
    </source>
</evidence>
<dbReference type="Gene3D" id="3.40.50.850">
    <property type="entry name" value="Isochorismatase-like"/>
    <property type="match status" value="1"/>
</dbReference>
<dbReference type="InterPro" id="IPR050272">
    <property type="entry name" value="Isochorismatase-like_hydrls"/>
</dbReference>
<proteinExistence type="predicted"/>
<dbReference type="AlphaFoldDB" id="X1EDI2"/>
<feature type="non-terminal residue" evidence="3">
    <location>
        <position position="1"/>
    </location>
</feature>
<name>X1EDI2_9ZZZZ</name>
<sequence length="172" mass="19557">KKKGLTFTISKESTAILVVDMLNDFMTPGGKMVLDTGKFIIESSSRLIERARNNGIPIVYVNDSHRLGLRQDREFKKRAEHCIEGTWGAEVIRELKPQEGDFVVKKRRFSGFYETDLDLTLKDLEIDTVVIIGVVTNICVRSTIHDAFFRGYKVIIPRDCVMATGEREQESS</sequence>
<comment type="caution">
    <text evidence="3">The sequence shown here is derived from an EMBL/GenBank/DDBJ whole genome shotgun (WGS) entry which is preliminary data.</text>
</comment>
<dbReference type="CDD" id="cd00431">
    <property type="entry name" value="cysteine_hydrolases"/>
    <property type="match status" value="1"/>
</dbReference>
<dbReference type="InterPro" id="IPR000868">
    <property type="entry name" value="Isochorismatase-like_dom"/>
</dbReference>
<evidence type="ECO:0000259" key="2">
    <source>
        <dbReference type="Pfam" id="PF00857"/>
    </source>
</evidence>
<gene>
    <name evidence="3" type="ORF">S03H2_25058</name>
</gene>